<name>A0A419SLQ4_9BACL</name>
<dbReference type="InterPro" id="IPR008844">
    <property type="entry name" value="Spore_GerAC-like"/>
</dbReference>
<dbReference type="PANTHER" id="PTHR35789:SF1">
    <property type="entry name" value="SPORE GERMINATION PROTEIN B3"/>
    <property type="match status" value="1"/>
</dbReference>
<proteinExistence type="inferred from homology"/>
<evidence type="ECO:0000313" key="11">
    <source>
        <dbReference type="Proteomes" id="UP000284219"/>
    </source>
</evidence>
<evidence type="ECO:0000259" key="9">
    <source>
        <dbReference type="Pfam" id="PF25198"/>
    </source>
</evidence>
<evidence type="ECO:0000256" key="4">
    <source>
        <dbReference type="ARBA" id="ARBA00022729"/>
    </source>
</evidence>
<evidence type="ECO:0000259" key="8">
    <source>
        <dbReference type="Pfam" id="PF05504"/>
    </source>
</evidence>
<dbReference type="AlphaFoldDB" id="A0A419SLQ4"/>
<dbReference type="EMBL" id="MCHY01000007">
    <property type="protein sequence ID" value="RKD24991.1"/>
    <property type="molecule type" value="Genomic_DNA"/>
</dbReference>
<reference evidence="10 11" key="1">
    <citation type="submission" date="2016-08" db="EMBL/GenBank/DDBJ databases">
        <title>Novel Firmicute Genomes.</title>
        <authorList>
            <person name="Poppleton D.I."/>
            <person name="Gribaldo S."/>
        </authorList>
    </citation>
    <scope>NUCLEOTIDE SEQUENCE [LARGE SCALE GENOMIC DNA]</scope>
    <source>
        <strain evidence="10 11">RAOx-1</strain>
    </source>
</reference>
<dbReference type="GO" id="GO:0016020">
    <property type="term" value="C:membrane"/>
    <property type="evidence" value="ECO:0007669"/>
    <property type="project" value="UniProtKB-SubCell"/>
</dbReference>
<comment type="similarity">
    <text evidence="2">Belongs to the GerABKC lipoprotein family.</text>
</comment>
<keyword evidence="5" id="KW-0472">Membrane</keyword>
<dbReference type="Gene3D" id="3.30.300.210">
    <property type="entry name" value="Nutrient germinant receptor protein C, domain 3"/>
    <property type="match status" value="1"/>
</dbReference>
<keyword evidence="3" id="KW-0309">Germination</keyword>
<keyword evidence="4" id="KW-0732">Signal</keyword>
<comment type="subcellular location">
    <subcellularLocation>
        <location evidence="1">Membrane</location>
        <topology evidence="1">Lipid-anchor</topology>
    </subcellularLocation>
</comment>
<dbReference type="PANTHER" id="PTHR35789">
    <property type="entry name" value="SPORE GERMINATION PROTEIN B3"/>
    <property type="match status" value="1"/>
</dbReference>
<organism evidence="10 11">
    <name type="scientific">Ammoniphilus oxalaticus</name>
    <dbReference type="NCBI Taxonomy" id="66863"/>
    <lineage>
        <taxon>Bacteria</taxon>
        <taxon>Bacillati</taxon>
        <taxon>Bacillota</taxon>
        <taxon>Bacilli</taxon>
        <taxon>Bacillales</taxon>
        <taxon>Paenibacillaceae</taxon>
        <taxon>Aneurinibacillus group</taxon>
        <taxon>Ammoniphilus</taxon>
    </lineage>
</organism>
<evidence type="ECO:0000256" key="1">
    <source>
        <dbReference type="ARBA" id="ARBA00004635"/>
    </source>
</evidence>
<protein>
    <submittedName>
        <fullName evidence="10">Uncharacterized protein</fullName>
    </submittedName>
</protein>
<keyword evidence="7" id="KW-0449">Lipoprotein</keyword>
<sequence length="380" mass="43724">MRLGLCRLPICLFVCSLLLTGCWDRVEVNDIAVVVATGVDLEEDGLYRISVQLPLVTGNGGESSFYVDSERGRTIREAIGKMQRRMARQLIFSHRRILVVGEDVAKDGIYEFFDELARLPDNRLTVRMVIAEGKAMDMLQANPNFEPFSSEAMREITKLPFVIPINLQDIAHALNIGADPITPYLGRVETEPDSGNQEVEFIGYAQFKKDRMVDVFKNEAANGAHWFAVNFMPYTITFDIKEAGKSEAITVKIYEAHRRIRSRMNDRGEMEIQLKVNLRGAVQESHLTADLRFPSNREKLDEKFLSEVREQIEAFIDQAKRQKTDSGEWGFLINQRYPKEWQDRYAQDWHTKLEELKFDIQIKGEIDRLGQISENIAKER</sequence>
<dbReference type="Proteomes" id="UP000284219">
    <property type="component" value="Unassembled WGS sequence"/>
</dbReference>
<feature type="domain" description="Spore germination protein N-terminal" evidence="9">
    <location>
        <begin position="24"/>
        <end position="185"/>
    </location>
</feature>
<dbReference type="RefSeq" id="WP_170145273.1">
    <property type="nucleotide sequence ID" value="NZ_MCHY01000007.1"/>
</dbReference>
<evidence type="ECO:0000256" key="7">
    <source>
        <dbReference type="ARBA" id="ARBA00023288"/>
    </source>
</evidence>
<keyword evidence="6" id="KW-0564">Palmitate</keyword>
<evidence type="ECO:0000256" key="2">
    <source>
        <dbReference type="ARBA" id="ARBA00007886"/>
    </source>
</evidence>
<comment type="caution">
    <text evidence="10">The sequence shown here is derived from an EMBL/GenBank/DDBJ whole genome shotgun (WGS) entry which is preliminary data.</text>
</comment>
<evidence type="ECO:0000256" key="5">
    <source>
        <dbReference type="ARBA" id="ARBA00023136"/>
    </source>
</evidence>
<accession>A0A419SLQ4</accession>
<dbReference type="Pfam" id="PF05504">
    <property type="entry name" value="Spore_GerAC"/>
    <property type="match status" value="1"/>
</dbReference>
<evidence type="ECO:0000313" key="10">
    <source>
        <dbReference type="EMBL" id="RKD24991.1"/>
    </source>
</evidence>
<gene>
    <name evidence="10" type="ORF">BEP19_03915</name>
</gene>
<evidence type="ECO:0000256" key="6">
    <source>
        <dbReference type="ARBA" id="ARBA00023139"/>
    </source>
</evidence>
<dbReference type="NCBIfam" id="TIGR02887">
    <property type="entry name" value="spore_ger_x_C"/>
    <property type="match status" value="1"/>
</dbReference>
<dbReference type="InterPro" id="IPR046953">
    <property type="entry name" value="Spore_GerAC-like_C"/>
</dbReference>
<dbReference type="Pfam" id="PF25198">
    <property type="entry name" value="Spore_GerAC_N"/>
    <property type="match status" value="1"/>
</dbReference>
<dbReference type="InterPro" id="IPR038501">
    <property type="entry name" value="Spore_GerAC_C_sf"/>
</dbReference>
<keyword evidence="11" id="KW-1185">Reference proteome</keyword>
<dbReference type="GO" id="GO:0009847">
    <property type="term" value="P:spore germination"/>
    <property type="evidence" value="ECO:0007669"/>
    <property type="project" value="InterPro"/>
</dbReference>
<dbReference type="PROSITE" id="PS51257">
    <property type="entry name" value="PROKAR_LIPOPROTEIN"/>
    <property type="match status" value="1"/>
</dbReference>
<evidence type="ECO:0000256" key="3">
    <source>
        <dbReference type="ARBA" id="ARBA00022544"/>
    </source>
</evidence>
<feature type="domain" description="Spore germination GerAC-like C-terminal" evidence="8">
    <location>
        <begin position="203"/>
        <end position="370"/>
    </location>
</feature>
<dbReference type="InterPro" id="IPR057336">
    <property type="entry name" value="GerAC_N"/>
</dbReference>